<comment type="caution">
    <text evidence="2">The sequence shown here is derived from an EMBL/GenBank/DDBJ whole genome shotgun (WGS) entry which is preliminary data.</text>
</comment>
<accession>A6DQQ1</accession>
<dbReference type="Proteomes" id="UP000004947">
    <property type="component" value="Unassembled WGS sequence"/>
</dbReference>
<dbReference type="AlphaFoldDB" id="A6DQQ1"/>
<keyword evidence="4" id="KW-1185">Reference proteome</keyword>
<dbReference type="EMBL" id="ABCK01000021">
    <property type="protein sequence ID" value="EDM25952.1"/>
    <property type="molecule type" value="Genomic_DNA"/>
</dbReference>
<dbReference type="STRING" id="313628.LNTAR_19177"/>
<dbReference type="RefSeq" id="WP_007280177.1">
    <property type="nucleotide sequence ID" value="NZ_ABCK01000021.1"/>
</dbReference>
<evidence type="ECO:0000313" key="2">
    <source>
        <dbReference type="EMBL" id="EDM25951.1"/>
    </source>
</evidence>
<proteinExistence type="predicted"/>
<evidence type="ECO:0000313" key="3">
    <source>
        <dbReference type="EMBL" id="EDM25952.1"/>
    </source>
</evidence>
<dbReference type="EMBL" id="ABCK01000033">
    <property type="protein sequence ID" value="EDM25288.1"/>
    <property type="molecule type" value="Genomic_DNA"/>
</dbReference>
<gene>
    <name evidence="2" type="ORF">LNTAR_19177</name>
    <name evidence="3" type="ORF">LNTAR_19182</name>
    <name evidence="1" type="ORF">LNTAR_24953</name>
</gene>
<dbReference type="EMBL" id="ABCK01000021">
    <property type="protein sequence ID" value="EDM25951.1"/>
    <property type="molecule type" value="Genomic_DNA"/>
</dbReference>
<organism evidence="2 4">
    <name type="scientific">Lentisphaera araneosa HTCC2155</name>
    <dbReference type="NCBI Taxonomy" id="313628"/>
    <lineage>
        <taxon>Bacteria</taxon>
        <taxon>Pseudomonadati</taxon>
        <taxon>Lentisphaerota</taxon>
        <taxon>Lentisphaeria</taxon>
        <taxon>Lentisphaerales</taxon>
        <taxon>Lentisphaeraceae</taxon>
        <taxon>Lentisphaera</taxon>
    </lineage>
</organism>
<sequence>MKFKAIDITFSEDITDDIVQLYISSQYEVQGDLEYNYPYINLSRNYEFPNSPATIQWYDSNDKEHHGSNSITEIIISRDCILIKLNDGEIIEIYIDTSYEIYLKLQTYIQTIINGHGKLIIK</sequence>
<name>A6DQQ1_9BACT</name>
<protein>
    <submittedName>
        <fullName evidence="2">Uncharacterized protein</fullName>
    </submittedName>
</protein>
<evidence type="ECO:0000313" key="4">
    <source>
        <dbReference type="Proteomes" id="UP000004947"/>
    </source>
</evidence>
<evidence type="ECO:0000313" key="1">
    <source>
        <dbReference type="EMBL" id="EDM25288.1"/>
    </source>
</evidence>
<reference evidence="2" key="1">
    <citation type="submission" date="2007-06" db="EMBL/GenBank/DDBJ databases">
        <authorList>
            <person name="Giovannoni S."/>
            <person name="Cho J.-C."/>
            <person name="Ferriera S."/>
            <person name="Johnson J."/>
            <person name="Kravitz S."/>
            <person name="Beeson K."/>
            <person name="Sutton G."/>
            <person name="Rogers Y.-H."/>
            <person name="Friedman R."/>
            <person name="Frazier M."/>
            <person name="Venter J.C."/>
        </authorList>
    </citation>
    <scope>NUCLEOTIDE SEQUENCE</scope>
    <source>
        <strain evidence="2">HTCC2155</strain>
    </source>
</reference>
<reference evidence="2 4" key="2">
    <citation type="journal article" date="2010" name="J. Bacteriol.">
        <title>Genome sequence of Lentisphaera araneosa HTCC2155T, the type species of the order Lentisphaerales in the phylum Lentisphaerae.</title>
        <authorList>
            <person name="Thrash J.C."/>
            <person name="Cho J.C."/>
            <person name="Vergin K.L."/>
            <person name="Morris R.M."/>
            <person name="Giovannoni S.J."/>
        </authorList>
    </citation>
    <scope>NUCLEOTIDE SEQUENCE [LARGE SCALE GENOMIC DNA]</scope>
    <source>
        <strain evidence="2 4">HTCC2155</strain>
    </source>
</reference>